<accession>A0ABT4Q794</accession>
<evidence type="ECO:0000256" key="6">
    <source>
        <dbReference type="ARBA" id="ARBA00022989"/>
    </source>
</evidence>
<evidence type="ECO:0000256" key="1">
    <source>
        <dbReference type="ARBA" id="ARBA00004141"/>
    </source>
</evidence>
<evidence type="ECO:0000256" key="2">
    <source>
        <dbReference type="ARBA" id="ARBA00007998"/>
    </source>
</evidence>
<gene>
    <name evidence="9" type="ORF">O9H85_10020</name>
</gene>
<dbReference type="EMBL" id="JAQAGZ010000005">
    <property type="protein sequence ID" value="MCZ8512745.1"/>
    <property type="molecule type" value="Genomic_DNA"/>
</dbReference>
<comment type="caution">
    <text evidence="9">The sequence shown here is derived from an EMBL/GenBank/DDBJ whole genome shotgun (WGS) entry which is preliminary data.</text>
</comment>
<feature type="transmembrane region" description="Helical" evidence="8">
    <location>
        <begin position="84"/>
        <end position="109"/>
    </location>
</feature>
<keyword evidence="7 8" id="KW-0472">Membrane</keyword>
<dbReference type="Pfam" id="PF03845">
    <property type="entry name" value="Spore_permease"/>
    <property type="match status" value="1"/>
</dbReference>
<dbReference type="RefSeq" id="WP_269881194.1">
    <property type="nucleotide sequence ID" value="NZ_JAQAGZ010000005.1"/>
</dbReference>
<keyword evidence="3" id="KW-0813">Transport</keyword>
<dbReference type="Proteomes" id="UP001527882">
    <property type="component" value="Unassembled WGS sequence"/>
</dbReference>
<name>A0ABT4Q794_9BACL</name>
<keyword evidence="4" id="KW-0309">Germination</keyword>
<feature type="transmembrane region" description="Helical" evidence="8">
    <location>
        <begin position="333"/>
        <end position="355"/>
    </location>
</feature>
<feature type="transmembrane region" description="Helical" evidence="8">
    <location>
        <begin position="221"/>
        <end position="241"/>
    </location>
</feature>
<dbReference type="InterPro" id="IPR004761">
    <property type="entry name" value="Spore_GerAB"/>
</dbReference>
<evidence type="ECO:0000313" key="10">
    <source>
        <dbReference type="Proteomes" id="UP001527882"/>
    </source>
</evidence>
<dbReference type="PANTHER" id="PTHR34975:SF2">
    <property type="entry name" value="SPORE GERMINATION PROTEIN A2"/>
    <property type="match status" value="1"/>
</dbReference>
<feature type="transmembrane region" description="Helical" evidence="8">
    <location>
        <begin position="304"/>
        <end position="321"/>
    </location>
</feature>
<comment type="subcellular location">
    <subcellularLocation>
        <location evidence="1">Membrane</location>
        <topology evidence="1">Multi-pass membrane protein</topology>
    </subcellularLocation>
</comment>
<evidence type="ECO:0000256" key="7">
    <source>
        <dbReference type="ARBA" id="ARBA00023136"/>
    </source>
</evidence>
<evidence type="ECO:0000256" key="5">
    <source>
        <dbReference type="ARBA" id="ARBA00022692"/>
    </source>
</evidence>
<feature type="transmembrane region" description="Helical" evidence="8">
    <location>
        <begin position="44"/>
        <end position="63"/>
    </location>
</feature>
<sequence>MQSSIKENYLISGFFAFFLIHSTPIGVGPIGSQIFVFKDAGHDAWISVLFMGISLHVILWMMYKMLDNPAKDVIVLHRMIFGKLFGNAVSLLMIGYFFMLALSSLRTYIDVLQVWVFPTVRTWELSFIFLSIMYYIVSGGFRVLTGVAFFAVLISSLIFTLNYFPIKYGNPTYLLPVWNHSLPDLLKTSKAASDLFIGFESLLVFFPFIRPADKHAKWAHLGLLFTTLQVAFITVSALLYYSQGLLQQTLYPILVETKIIQFPFAERFEFLFIFCWFIIIIPSMCISIWSCTRIMKRVMNLKPSTSLPWILITFFIAVLQFNDRIKVDELSRFVAGLGFYFLYGYIPLMFILFLIRSKMLRSFGSAK</sequence>
<proteinExistence type="inferred from homology"/>
<evidence type="ECO:0000256" key="4">
    <source>
        <dbReference type="ARBA" id="ARBA00022544"/>
    </source>
</evidence>
<evidence type="ECO:0000256" key="3">
    <source>
        <dbReference type="ARBA" id="ARBA00022448"/>
    </source>
</evidence>
<protein>
    <submittedName>
        <fullName evidence="9">GerAB/ArcD/ProY family transporter</fullName>
    </submittedName>
</protein>
<feature type="transmembrane region" description="Helical" evidence="8">
    <location>
        <begin position="270"/>
        <end position="292"/>
    </location>
</feature>
<dbReference type="PANTHER" id="PTHR34975">
    <property type="entry name" value="SPORE GERMINATION PROTEIN A2"/>
    <property type="match status" value="1"/>
</dbReference>
<feature type="transmembrane region" description="Helical" evidence="8">
    <location>
        <begin position="115"/>
        <end position="136"/>
    </location>
</feature>
<organism evidence="9 10">
    <name type="scientific">Paenibacillus gyeongsangnamensis</name>
    <dbReference type="NCBI Taxonomy" id="3388067"/>
    <lineage>
        <taxon>Bacteria</taxon>
        <taxon>Bacillati</taxon>
        <taxon>Bacillota</taxon>
        <taxon>Bacilli</taxon>
        <taxon>Bacillales</taxon>
        <taxon>Paenibacillaceae</taxon>
        <taxon>Paenibacillus</taxon>
    </lineage>
</organism>
<feature type="transmembrane region" description="Helical" evidence="8">
    <location>
        <begin position="9"/>
        <end position="32"/>
    </location>
</feature>
<feature type="transmembrane region" description="Helical" evidence="8">
    <location>
        <begin position="143"/>
        <end position="164"/>
    </location>
</feature>
<feature type="transmembrane region" description="Helical" evidence="8">
    <location>
        <begin position="191"/>
        <end position="209"/>
    </location>
</feature>
<keyword evidence="6 8" id="KW-1133">Transmembrane helix</keyword>
<reference evidence="9 10" key="1">
    <citation type="submission" date="2022-12" db="EMBL/GenBank/DDBJ databases">
        <title>Draft genome sequence of Paenibacillus sp. dW9.</title>
        <authorList>
            <person name="Choi E.-W."/>
            <person name="Kim D.-U."/>
        </authorList>
    </citation>
    <scope>NUCLEOTIDE SEQUENCE [LARGE SCALE GENOMIC DNA]</scope>
    <source>
        <strain evidence="10">dW9</strain>
    </source>
</reference>
<keyword evidence="5 8" id="KW-0812">Transmembrane</keyword>
<comment type="similarity">
    <text evidence="2">Belongs to the amino acid-polyamine-organocation (APC) superfamily. Spore germination protein (SGP) (TC 2.A.3.9) family.</text>
</comment>
<evidence type="ECO:0000313" key="9">
    <source>
        <dbReference type="EMBL" id="MCZ8512745.1"/>
    </source>
</evidence>
<evidence type="ECO:0000256" key="8">
    <source>
        <dbReference type="SAM" id="Phobius"/>
    </source>
</evidence>
<keyword evidence="10" id="KW-1185">Reference proteome</keyword>